<proteinExistence type="predicted"/>
<dbReference type="Gene3D" id="1.50.10.10">
    <property type="match status" value="1"/>
</dbReference>
<dbReference type="RefSeq" id="WP_359659317.1">
    <property type="nucleotide sequence ID" value="NZ_JBEXZP010000548.1"/>
</dbReference>
<dbReference type="EMBL" id="JBEXZR010000021">
    <property type="protein sequence ID" value="MEU0710055.1"/>
    <property type="molecule type" value="Genomic_DNA"/>
</dbReference>
<protein>
    <submittedName>
        <fullName evidence="4">Glycoside hydrolase family 15 protein</fullName>
    </submittedName>
</protein>
<dbReference type="InterPro" id="IPR012341">
    <property type="entry name" value="6hp_glycosidase-like_sf"/>
</dbReference>
<dbReference type="InterPro" id="IPR008928">
    <property type="entry name" value="6-hairpin_glycosidase_sf"/>
</dbReference>
<feature type="region of interest" description="Disordered" evidence="1">
    <location>
        <begin position="595"/>
        <end position="624"/>
    </location>
</feature>
<evidence type="ECO:0000259" key="3">
    <source>
        <dbReference type="Pfam" id="PF19291"/>
    </source>
</evidence>
<evidence type="ECO:0000313" key="5">
    <source>
        <dbReference type="Proteomes" id="UP001550378"/>
    </source>
</evidence>
<dbReference type="Pfam" id="PF19291">
    <property type="entry name" value="TREH_N"/>
    <property type="match status" value="1"/>
</dbReference>
<dbReference type="PANTHER" id="PTHR31616:SF0">
    <property type="entry name" value="GLUCAN 1,4-ALPHA-GLUCOSIDASE"/>
    <property type="match status" value="1"/>
</dbReference>
<accession>A0ABV2WAJ7</accession>
<evidence type="ECO:0000259" key="2">
    <source>
        <dbReference type="Pfam" id="PF00723"/>
    </source>
</evidence>
<dbReference type="Pfam" id="PF00723">
    <property type="entry name" value="Glyco_hydro_15"/>
    <property type="match status" value="1"/>
</dbReference>
<dbReference type="GO" id="GO:0016787">
    <property type="term" value="F:hydrolase activity"/>
    <property type="evidence" value="ECO:0007669"/>
    <property type="project" value="UniProtKB-KW"/>
</dbReference>
<evidence type="ECO:0000256" key="1">
    <source>
        <dbReference type="SAM" id="MobiDB-lite"/>
    </source>
</evidence>
<dbReference type="Proteomes" id="UP001550378">
    <property type="component" value="Unassembled WGS sequence"/>
</dbReference>
<dbReference type="InterPro" id="IPR045582">
    <property type="entry name" value="Trehalase-like_N"/>
</dbReference>
<reference evidence="4 5" key="1">
    <citation type="submission" date="2024-06" db="EMBL/GenBank/DDBJ databases">
        <title>The Natural Products Discovery Center: Release of the First 8490 Sequenced Strains for Exploring Actinobacteria Biosynthetic Diversity.</title>
        <authorList>
            <person name="Kalkreuter E."/>
            <person name="Kautsar S.A."/>
            <person name="Yang D."/>
            <person name="Bader C.D."/>
            <person name="Teijaro C.N."/>
            <person name="Fluegel L."/>
            <person name="Davis C.M."/>
            <person name="Simpson J.R."/>
            <person name="Lauterbach L."/>
            <person name="Steele A.D."/>
            <person name="Gui C."/>
            <person name="Meng S."/>
            <person name="Li G."/>
            <person name="Viehrig K."/>
            <person name="Ye F."/>
            <person name="Su P."/>
            <person name="Kiefer A.F."/>
            <person name="Nichols A."/>
            <person name="Cepeda A.J."/>
            <person name="Yan W."/>
            <person name="Fan B."/>
            <person name="Jiang Y."/>
            <person name="Adhikari A."/>
            <person name="Zheng C.-J."/>
            <person name="Schuster L."/>
            <person name="Cowan T.M."/>
            <person name="Smanski M.J."/>
            <person name="Chevrette M.G."/>
            <person name="De Carvalho L.P.S."/>
            <person name="Shen B."/>
        </authorList>
    </citation>
    <scope>NUCLEOTIDE SEQUENCE [LARGE SCALE GENOMIC DNA]</scope>
    <source>
        <strain evidence="4 5">NPDC006337</strain>
    </source>
</reference>
<comment type="caution">
    <text evidence="4">The sequence shown here is derived from an EMBL/GenBank/DDBJ whole genome shotgun (WGS) entry which is preliminary data.</text>
</comment>
<feature type="domain" description="Trehalase-like N-terminal" evidence="3">
    <location>
        <begin position="4"/>
        <end position="151"/>
    </location>
</feature>
<keyword evidence="4" id="KW-0378">Hydrolase</keyword>
<organism evidence="4 5">
    <name type="scientific">Streptomyces lavendulocolor</name>
    <dbReference type="NCBI Taxonomy" id="67316"/>
    <lineage>
        <taxon>Bacteria</taxon>
        <taxon>Bacillati</taxon>
        <taxon>Actinomycetota</taxon>
        <taxon>Actinomycetes</taxon>
        <taxon>Kitasatosporales</taxon>
        <taxon>Streptomycetaceae</taxon>
        <taxon>Streptomyces</taxon>
    </lineage>
</organism>
<evidence type="ECO:0000313" key="4">
    <source>
        <dbReference type="EMBL" id="MEU0710055.1"/>
    </source>
</evidence>
<name>A0ABV2WAJ7_9ACTN</name>
<dbReference type="SUPFAM" id="SSF48208">
    <property type="entry name" value="Six-hairpin glycosidases"/>
    <property type="match status" value="1"/>
</dbReference>
<keyword evidence="5" id="KW-1185">Reference proteome</keyword>
<gene>
    <name evidence="4" type="ORF">ABZ508_22095</name>
</gene>
<dbReference type="InterPro" id="IPR011613">
    <property type="entry name" value="GH15-like"/>
</dbReference>
<sequence>MVGRIEDYALIGDLETAALVGEDGAIDWMCVPRFDSPACFAALLGDEDHGCWRIAPAGAGACNRRSYLPDTLVLESVWETTGGTVRVTDLMPPRGGCPQVVRRVEGVSGRVAMRTDLRLRFDNGRIVPWTRTVDGRSVAAVAGPDSAVLRTDAALDMSVTNSRTSADFSVAAGERVTFVLRWNPSHVPATAGPDTERLLAGTVEFWRDWAGKCLYQGPWRDVVVRSLITLKALTYEPTGGIVAAVTSSLPECLGGERNWDYRFCWLRDSTFTLSCLLRSGYREEAVAWKDWLVRAVAGEPSDLQPLYGVAGQRRLVETVAPWLPGYEGSVPVRFGNAAVGQLQLDVYGEVLNTVYSALRAGVAIDIQVWRLIASFMEYLEKHWREPDAGLWEVRGPQRHFVHSKIMSWVAADRALRMARVAGLRGSAERWRAMRQEIRSDVLRHGWDEEQGCFVQYYGSRRIDASALLLPRLGFLPPGDRRLHGTLEAARRLGHHGFLRRYADTGDADRVHAVDGLYGDEGTFLACSLWFADCLAVTGHRDEGREMFERVLDVRNDVGLLSEEWDPVSRRQLGNLPQAFSHVALVNTAFALHGTRTGSRSGNGDGRHADGSRAARSGSRAWVAR</sequence>
<feature type="domain" description="GH15-like" evidence="2">
    <location>
        <begin position="220"/>
        <end position="588"/>
    </location>
</feature>
<dbReference type="PANTHER" id="PTHR31616">
    <property type="entry name" value="TREHALASE"/>
    <property type="match status" value="1"/>
</dbReference>